<dbReference type="GO" id="GO:0008933">
    <property type="term" value="F:peptidoglycan lytic transglycosylase activity"/>
    <property type="evidence" value="ECO:0007669"/>
    <property type="project" value="InterPro"/>
</dbReference>
<sequence>MTGLIAFFFLAADKPPETFQSAMEKQRAAAAIQRESVRKQVELAAQWHGASMDAPGCDALPEIELTPLIDGAAQGNQVESRLLRGVIDQESGKRPCAVSSKGAKGLMQLMPATAEQFHVDDPFDAKENIEAGAKYLKELLERYKGDVKLALAAYNAGPAAVDQAGAVPDIKETQEYVEAILKKIKPN</sequence>
<gene>
    <name evidence="3" type="ordered locus">Acid_4822</name>
</gene>
<evidence type="ECO:0000256" key="1">
    <source>
        <dbReference type="ARBA" id="ARBA00007734"/>
    </source>
</evidence>
<dbReference type="HOGENOM" id="CLU_065765_4_5_0"/>
<accession>Q01X34</accession>
<dbReference type="SUPFAM" id="SSF53955">
    <property type="entry name" value="Lysozyme-like"/>
    <property type="match status" value="1"/>
</dbReference>
<dbReference type="PANTHER" id="PTHR37423">
    <property type="entry name" value="SOLUBLE LYTIC MUREIN TRANSGLYCOSYLASE-RELATED"/>
    <property type="match status" value="1"/>
</dbReference>
<evidence type="ECO:0000313" key="3">
    <source>
        <dbReference type="EMBL" id="ABJ85781.1"/>
    </source>
</evidence>
<comment type="similarity">
    <text evidence="1">Belongs to the transglycosylase Slt family.</text>
</comment>
<dbReference type="AlphaFoldDB" id="Q01X34"/>
<dbReference type="InterPro" id="IPR023346">
    <property type="entry name" value="Lysozyme-like_dom_sf"/>
</dbReference>
<dbReference type="eggNOG" id="COG0741">
    <property type="taxonomic scope" value="Bacteria"/>
</dbReference>
<evidence type="ECO:0000259" key="2">
    <source>
        <dbReference type="Pfam" id="PF01464"/>
    </source>
</evidence>
<dbReference type="Gene3D" id="1.10.530.10">
    <property type="match status" value="1"/>
</dbReference>
<dbReference type="GO" id="GO:0000270">
    <property type="term" value="P:peptidoglycan metabolic process"/>
    <property type="evidence" value="ECO:0007669"/>
    <property type="project" value="InterPro"/>
</dbReference>
<organism evidence="3">
    <name type="scientific">Solibacter usitatus (strain Ellin6076)</name>
    <dbReference type="NCBI Taxonomy" id="234267"/>
    <lineage>
        <taxon>Bacteria</taxon>
        <taxon>Pseudomonadati</taxon>
        <taxon>Acidobacteriota</taxon>
        <taxon>Terriglobia</taxon>
        <taxon>Bryobacterales</taxon>
        <taxon>Solibacteraceae</taxon>
        <taxon>Candidatus Solibacter</taxon>
    </lineage>
</organism>
<feature type="domain" description="Transglycosylase SLT" evidence="2">
    <location>
        <begin position="68"/>
        <end position="175"/>
    </location>
</feature>
<dbReference type="InterPro" id="IPR008258">
    <property type="entry name" value="Transglycosylase_SLT_dom_1"/>
</dbReference>
<name>Q01X34_SOLUE</name>
<dbReference type="CDD" id="cd00254">
    <property type="entry name" value="LT-like"/>
    <property type="match status" value="1"/>
</dbReference>
<dbReference type="EMBL" id="CP000473">
    <property type="protein sequence ID" value="ABJ85781.1"/>
    <property type="molecule type" value="Genomic_DNA"/>
</dbReference>
<proteinExistence type="inferred from homology"/>
<dbReference type="PANTHER" id="PTHR37423:SF2">
    <property type="entry name" value="MEMBRANE-BOUND LYTIC MUREIN TRANSGLYCOSYLASE C"/>
    <property type="match status" value="1"/>
</dbReference>
<dbReference type="Pfam" id="PF01464">
    <property type="entry name" value="SLT"/>
    <property type="match status" value="1"/>
</dbReference>
<dbReference type="PROSITE" id="PS00922">
    <property type="entry name" value="TRANSGLYCOSYLASE"/>
    <property type="match status" value="1"/>
</dbReference>
<protein>
    <submittedName>
        <fullName evidence="3">Lytic transglycosylase, catalytic</fullName>
    </submittedName>
</protein>
<dbReference type="CAZy" id="GH23">
    <property type="family name" value="Glycoside Hydrolase Family 23"/>
</dbReference>
<dbReference type="InterPro" id="IPR000189">
    <property type="entry name" value="Transglyc_AS"/>
</dbReference>
<dbReference type="STRING" id="234267.Acid_4822"/>
<reference evidence="3" key="1">
    <citation type="submission" date="2006-10" db="EMBL/GenBank/DDBJ databases">
        <title>Complete sequence of Solibacter usitatus Ellin6076.</title>
        <authorList>
            <consortium name="US DOE Joint Genome Institute"/>
            <person name="Copeland A."/>
            <person name="Lucas S."/>
            <person name="Lapidus A."/>
            <person name="Barry K."/>
            <person name="Detter J.C."/>
            <person name="Glavina del Rio T."/>
            <person name="Hammon N."/>
            <person name="Israni S."/>
            <person name="Dalin E."/>
            <person name="Tice H."/>
            <person name="Pitluck S."/>
            <person name="Thompson L.S."/>
            <person name="Brettin T."/>
            <person name="Bruce D."/>
            <person name="Han C."/>
            <person name="Tapia R."/>
            <person name="Gilna P."/>
            <person name="Schmutz J."/>
            <person name="Larimer F."/>
            <person name="Land M."/>
            <person name="Hauser L."/>
            <person name="Kyrpides N."/>
            <person name="Mikhailova N."/>
            <person name="Janssen P.H."/>
            <person name="Kuske C.R."/>
            <person name="Richardson P."/>
        </authorList>
    </citation>
    <scope>NUCLEOTIDE SEQUENCE</scope>
    <source>
        <strain evidence="3">Ellin6076</strain>
    </source>
</reference>
<dbReference type="KEGG" id="sus:Acid_4822"/>
<dbReference type="GO" id="GO:0016020">
    <property type="term" value="C:membrane"/>
    <property type="evidence" value="ECO:0007669"/>
    <property type="project" value="InterPro"/>
</dbReference>
<dbReference type="InParanoid" id="Q01X34"/>